<name>A0ABX7M6X7_9RHOO</name>
<dbReference type="NCBIfam" id="TIGR00229">
    <property type="entry name" value="sensory_box"/>
    <property type="match status" value="2"/>
</dbReference>
<feature type="domain" description="Histidine kinase" evidence="7">
    <location>
        <begin position="591"/>
        <end position="823"/>
    </location>
</feature>
<evidence type="ECO:0000256" key="3">
    <source>
        <dbReference type="ARBA" id="ARBA00022553"/>
    </source>
</evidence>
<dbReference type="InterPro" id="IPR036890">
    <property type="entry name" value="HATPase_C_sf"/>
</dbReference>
<evidence type="ECO:0000259" key="7">
    <source>
        <dbReference type="PROSITE" id="PS50109"/>
    </source>
</evidence>
<dbReference type="SUPFAM" id="SSF55785">
    <property type="entry name" value="PYP-like sensor domain (PAS domain)"/>
    <property type="match status" value="4"/>
</dbReference>
<feature type="domain" description="PAC" evidence="9">
    <location>
        <begin position="244"/>
        <end position="296"/>
    </location>
</feature>
<keyword evidence="11" id="KW-1185">Reference proteome</keyword>
<evidence type="ECO:0000313" key="10">
    <source>
        <dbReference type="EMBL" id="QSI77498.1"/>
    </source>
</evidence>
<keyword evidence="4" id="KW-0808">Transferase</keyword>
<dbReference type="InterPro" id="IPR005467">
    <property type="entry name" value="His_kinase_dom"/>
</dbReference>
<feature type="domain" description="PAS" evidence="8">
    <location>
        <begin position="168"/>
        <end position="214"/>
    </location>
</feature>
<organism evidence="10 11">
    <name type="scientific">Niveibacterium microcysteis</name>
    <dbReference type="NCBI Taxonomy" id="2811415"/>
    <lineage>
        <taxon>Bacteria</taxon>
        <taxon>Pseudomonadati</taxon>
        <taxon>Pseudomonadota</taxon>
        <taxon>Betaproteobacteria</taxon>
        <taxon>Rhodocyclales</taxon>
        <taxon>Rhodocyclaceae</taxon>
        <taxon>Niveibacterium</taxon>
    </lineage>
</organism>
<dbReference type="SMART" id="SM00387">
    <property type="entry name" value="HATPase_c"/>
    <property type="match status" value="1"/>
</dbReference>
<evidence type="ECO:0000313" key="11">
    <source>
        <dbReference type="Proteomes" id="UP000663570"/>
    </source>
</evidence>
<proteinExistence type="predicted"/>
<feature type="domain" description="PAS" evidence="8">
    <location>
        <begin position="422"/>
        <end position="489"/>
    </location>
</feature>
<dbReference type="InterPro" id="IPR052162">
    <property type="entry name" value="Sensor_kinase/Photoreceptor"/>
</dbReference>
<evidence type="ECO:0000256" key="2">
    <source>
        <dbReference type="ARBA" id="ARBA00012438"/>
    </source>
</evidence>
<comment type="catalytic activity">
    <reaction evidence="1">
        <text>ATP + protein L-histidine = ADP + protein N-phospho-L-histidine.</text>
        <dbReference type="EC" id="2.7.13.3"/>
    </reaction>
</comment>
<dbReference type="InterPro" id="IPR000014">
    <property type="entry name" value="PAS"/>
</dbReference>
<evidence type="ECO:0000256" key="6">
    <source>
        <dbReference type="SAM" id="Coils"/>
    </source>
</evidence>
<gene>
    <name evidence="10" type="ORF">JY500_02255</name>
</gene>
<dbReference type="Pfam" id="PF08448">
    <property type="entry name" value="PAS_4"/>
    <property type="match status" value="1"/>
</dbReference>
<sequence>MQVWLLVASLALVLCAVTLALFQAHRRLRAAAGEEQLSARELNRLRDISAFTADWQWEQDAELRFVRFFGGTISRHKVPVEHLLGHRRWEIPGLVCDPQEMATHRATVEAHQPYYDFEYGVRKPDGDFRWYVSSGRPEYDEHGNFTGYFGYARDETRRKQAELALQESEQRLATILDALPVALVVLDAAGRVQLWNAAAQRLFGVRREDIVGRSDARNAQGAMAAAVLGEHLLGHADPATVAPRSEEIRCETIRGQTLWLHVLSVALYDSNEAFSGTIRVVQDITARRNAEDKAHREHADLDEAQRIAALGSMRWAPGERLAHCSSQMITLLGLPPGEVDQPIRRLLGRINRRCRHELIAQWRALRTSGVAVEARCAVDSMSGRHLLVRGHLEVTAEREPVLRVTATDVSDLELARASANSARVLFETLFEHSPVALSLSDLDRRVLVKVNSAWRALFGIEADEAIGQSTLALGLWFDPAERDVMLETVAREGRVTQMEVHGQPRDGEPRVCELSGVQLELDGHRMFLSSVVDVSTQRALQARVESMNRELEMRVAHRSEELRAKHAELGLAMQQLVQAEKLAALGGLVAGVAHELNSPLGNTLTLASSLRQRISNFARSLEDGSLRKSTLAGFTKDAGEVAGLIEHNARRASELMANFKQVAADQTSERRRRFDLKNTIEGVVAALRPRLAHVPQKLELDLPDDVELDSYPGPLEQVITNFINNALLHAFDDRSDGHMRLSAEAVDADRVQIVFSDDGNGMAPEIMQRAFEPFFSTRVGHGGTGLGLYIVRNLIEAPLGGALSLESTLGEGTRLTVDLPRVAPIEAASPR</sequence>
<dbReference type="InterPro" id="IPR000700">
    <property type="entry name" value="PAS-assoc_C"/>
</dbReference>
<keyword evidence="3" id="KW-0597">Phosphoprotein</keyword>
<dbReference type="Pfam" id="PF00989">
    <property type="entry name" value="PAS"/>
    <property type="match status" value="1"/>
</dbReference>
<dbReference type="PANTHER" id="PTHR43304">
    <property type="entry name" value="PHYTOCHROME-LIKE PROTEIN CPH1"/>
    <property type="match status" value="1"/>
</dbReference>
<evidence type="ECO:0000256" key="5">
    <source>
        <dbReference type="ARBA" id="ARBA00022777"/>
    </source>
</evidence>
<dbReference type="SUPFAM" id="SSF55874">
    <property type="entry name" value="ATPase domain of HSP90 chaperone/DNA topoisomerase II/histidine kinase"/>
    <property type="match status" value="1"/>
</dbReference>
<dbReference type="Proteomes" id="UP000663570">
    <property type="component" value="Chromosome"/>
</dbReference>
<protein>
    <recommendedName>
        <fullName evidence="2">histidine kinase</fullName>
        <ecNumber evidence="2">2.7.13.3</ecNumber>
    </recommendedName>
</protein>
<dbReference type="SMART" id="SM00091">
    <property type="entry name" value="PAS"/>
    <property type="match status" value="3"/>
</dbReference>
<evidence type="ECO:0000256" key="4">
    <source>
        <dbReference type="ARBA" id="ARBA00022679"/>
    </source>
</evidence>
<dbReference type="InterPro" id="IPR013767">
    <property type="entry name" value="PAS_fold"/>
</dbReference>
<dbReference type="RefSeq" id="WP_206254928.1">
    <property type="nucleotide sequence ID" value="NZ_CP071060.1"/>
</dbReference>
<evidence type="ECO:0000259" key="8">
    <source>
        <dbReference type="PROSITE" id="PS50112"/>
    </source>
</evidence>
<dbReference type="Gene3D" id="1.10.287.130">
    <property type="match status" value="1"/>
</dbReference>
<reference evidence="10 11" key="1">
    <citation type="submission" date="2021-02" db="EMBL/GenBank/DDBJ databases">
        <title>Niveibacterium changnyeongensis HC41.</title>
        <authorList>
            <person name="Kang M."/>
        </authorList>
    </citation>
    <scope>NUCLEOTIDE SEQUENCE [LARGE SCALE GENOMIC DNA]</scope>
    <source>
        <strain evidence="10 11">HC41</strain>
    </source>
</reference>
<dbReference type="CDD" id="cd00130">
    <property type="entry name" value="PAS"/>
    <property type="match status" value="3"/>
</dbReference>
<evidence type="ECO:0000256" key="1">
    <source>
        <dbReference type="ARBA" id="ARBA00000085"/>
    </source>
</evidence>
<keyword evidence="6" id="KW-0175">Coiled coil</keyword>
<dbReference type="Gene3D" id="3.30.450.20">
    <property type="entry name" value="PAS domain"/>
    <property type="match status" value="4"/>
</dbReference>
<dbReference type="PRINTS" id="PR00344">
    <property type="entry name" value="BCTRLSENSOR"/>
</dbReference>
<accession>A0ABX7M6X7</accession>
<dbReference type="Gene3D" id="3.30.565.10">
    <property type="entry name" value="Histidine kinase-like ATPase, C-terminal domain"/>
    <property type="match status" value="1"/>
</dbReference>
<keyword evidence="5" id="KW-0418">Kinase</keyword>
<dbReference type="PROSITE" id="PS50109">
    <property type="entry name" value="HIS_KIN"/>
    <property type="match status" value="1"/>
</dbReference>
<dbReference type="SMART" id="SM00086">
    <property type="entry name" value="PAC"/>
    <property type="match status" value="3"/>
</dbReference>
<evidence type="ECO:0000259" key="9">
    <source>
        <dbReference type="PROSITE" id="PS50113"/>
    </source>
</evidence>
<dbReference type="InterPro" id="IPR001610">
    <property type="entry name" value="PAC"/>
</dbReference>
<dbReference type="EC" id="2.7.13.3" evidence="2"/>
<dbReference type="PANTHER" id="PTHR43304:SF1">
    <property type="entry name" value="PAC DOMAIN-CONTAINING PROTEIN"/>
    <property type="match status" value="1"/>
</dbReference>
<dbReference type="PROSITE" id="PS50112">
    <property type="entry name" value="PAS"/>
    <property type="match status" value="2"/>
</dbReference>
<feature type="coiled-coil region" evidence="6">
    <location>
        <begin position="151"/>
        <end position="178"/>
    </location>
</feature>
<dbReference type="EMBL" id="CP071060">
    <property type="protein sequence ID" value="QSI77498.1"/>
    <property type="molecule type" value="Genomic_DNA"/>
</dbReference>
<dbReference type="InterPro" id="IPR013656">
    <property type="entry name" value="PAS_4"/>
</dbReference>
<dbReference type="PROSITE" id="PS50113">
    <property type="entry name" value="PAC"/>
    <property type="match status" value="2"/>
</dbReference>
<dbReference type="InterPro" id="IPR035965">
    <property type="entry name" value="PAS-like_dom_sf"/>
</dbReference>
<dbReference type="InterPro" id="IPR004358">
    <property type="entry name" value="Sig_transdc_His_kin-like_C"/>
</dbReference>
<dbReference type="Pfam" id="PF02518">
    <property type="entry name" value="HATPase_c"/>
    <property type="match status" value="1"/>
</dbReference>
<feature type="domain" description="PAC" evidence="9">
    <location>
        <begin position="115"/>
        <end position="167"/>
    </location>
</feature>
<dbReference type="InterPro" id="IPR003594">
    <property type="entry name" value="HATPase_dom"/>
</dbReference>